<reference evidence="2 3" key="1">
    <citation type="submission" date="2024-01" db="EMBL/GenBank/DDBJ databases">
        <authorList>
            <person name="Waweru B."/>
        </authorList>
    </citation>
    <scope>NUCLEOTIDE SEQUENCE [LARGE SCALE GENOMIC DNA]</scope>
</reference>
<protein>
    <submittedName>
        <fullName evidence="2">Uncharacterized protein</fullName>
    </submittedName>
</protein>
<sequence length="106" mass="11836">MMVIKVEAVRACSHFMGERQQSKQAIQQIMARRMALFINKITLNIPVQKVFFCPGGGGGGGWGARRKPRHVGFGEKRKVMLRGTDLTRGAHDPFQLTPEDELNDLA</sequence>
<gene>
    <name evidence="2" type="ORF">DCAF_LOCUS11840</name>
</gene>
<evidence type="ECO:0000313" key="3">
    <source>
        <dbReference type="Proteomes" id="UP001314170"/>
    </source>
</evidence>
<feature type="region of interest" description="Disordered" evidence="1">
    <location>
        <begin position="84"/>
        <end position="106"/>
    </location>
</feature>
<keyword evidence="3" id="KW-1185">Reference proteome</keyword>
<name>A0AAV1RM67_9ROSI</name>
<dbReference type="AlphaFoldDB" id="A0AAV1RM67"/>
<organism evidence="2 3">
    <name type="scientific">Dovyalis caffra</name>
    <dbReference type="NCBI Taxonomy" id="77055"/>
    <lineage>
        <taxon>Eukaryota</taxon>
        <taxon>Viridiplantae</taxon>
        <taxon>Streptophyta</taxon>
        <taxon>Embryophyta</taxon>
        <taxon>Tracheophyta</taxon>
        <taxon>Spermatophyta</taxon>
        <taxon>Magnoliopsida</taxon>
        <taxon>eudicotyledons</taxon>
        <taxon>Gunneridae</taxon>
        <taxon>Pentapetalae</taxon>
        <taxon>rosids</taxon>
        <taxon>fabids</taxon>
        <taxon>Malpighiales</taxon>
        <taxon>Salicaceae</taxon>
        <taxon>Flacourtieae</taxon>
        <taxon>Dovyalis</taxon>
    </lineage>
</organism>
<feature type="non-terminal residue" evidence="2">
    <location>
        <position position="106"/>
    </location>
</feature>
<dbReference type="EMBL" id="CAWUPB010001009">
    <property type="protein sequence ID" value="CAK7336818.1"/>
    <property type="molecule type" value="Genomic_DNA"/>
</dbReference>
<evidence type="ECO:0000256" key="1">
    <source>
        <dbReference type="SAM" id="MobiDB-lite"/>
    </source>
</evidence>
<dbReference type="Proteomes" id="UP001314170">
    <property type="component" value="Unassembled WGS sequence"/>
</dbReference>
<accession>A0AAV1RM67</accession>
<comment type="caution">
    <text evidence="2">The sequence shown here is derived from an EMBL/GenBank/DDBJ whole genome shotgun (WGS) entry which is preliminary data.</text>
</comment>
<proteinExistence type="predicted"/>
<evidence type="ECO:0000313" key="2">
    <source>
        <dbReference type="EMBL" id="CAK7336818.1"/>
    </source>
</evidence>